<accession>A0A5B7WRG7</accession>
<proteinExistence type="predicted"/>
<dbReference type="AlphaFoldDB" id="A0A5B7WRG7"/>
<dbReference type="KEGG" id="gcr:GcLGCM259_0712"/>
<organism evidence="2 3">
    <name type="scientific">Glutamicibacter creatinolyticus</name>
    <dbReference type="NCBI Taxonomy" id="162496"/>
    <lineage>
        <taxon>Bacteria</taxon>
        <taxon>Bacillati</taxon>
        <taxon>Actinomycetota</taxon>
        <taxon>Actinomycetes</taxon>
        <taxon>Micrococcales</taxon>
        <taxon>Micrococcaceae</taxon>
        <taxon>Glutamicibacter</taxon>
    </lineage>
</organism>
<dbReference type="InterPro" id="IPR011009">
    <property type="entry name" value="Kinase-like_dom_sf"/>
</dbReference>
<keyword evidence="2" id="KW-0808">Transferase</keyword>
<protein>
    <submittedName>
        <fullName evidence="2">Phosphotransferase enzyme family protein</fullName>
    </submittedName>
</protein>
<dbReference type="InterPro" id="IPR002575">
    <property type="entry name" value="Aminoglycoside_PTrfase"/>
</dbReference>
<name>A0A5B7WRG7_9MICC</name>
<dbReference type="GO" id="GO:0016740">
    <property type="term" value="F:transferase activity"/>
    <property type="evidence" value="ECO:0007669"/>
    <property type="project" value="UniProtKB-KW"/>
</dbReference>
<dbReference type="Gene3D" id="3.90.1200.10">
    <property type="match status" value="1"/>
</dbReference>
<dbReference type="Proteomes" id="UP000307000">
    <property type="component" value="Chromosome"/>
</dbReference>
<dbReference type="InterPro" id="IPR051678">
    <property type="entry name" value="AGP_Transferase"/>
</dbReference>
<dbReference type="PANTHER" id="PTHR21310">
    <property type="entry name" value="AMINOGLYCOSIDE PHOSPHOTRANSFERASE-RELATED-RELATED"/>
    <property type="match status" value="1"/>
</dbReference>
<sequence length="283" mass="31048">MSRAATDAELALARHLAPQLSWQGARVEEGGQFHRVLLGNEQAVIRMARTPQASAAMPRSVALHRAVSERLTWQVPTALGPIATDAQGLAAVAMRYIPGTAHPPHRGDARILRRVVDALAEVELDTLRPLLAEPFAFGGPWTTERRQASHDALPLELRPAARTLWEQLPELAQVPPGLVHGDLAGHNMHWVNGELIGILDWDLAAAWDPALNTAYLCLWHGQDLIDQVAPDPGQARRARIWLGLMSLERFSDAIARTDHPRLDKLLRKISPRLRMAAAAAARG</sequence>
<evidence type="ECO:0000259" key="1">
    <source>
        <dbReference type="Pfam" id="PF01636"/>
    </source>
</evidence>
<dbReference type="SUPFAM" id="SSF56112">
    <property type="entry name" value="Protein kinase-like (PK-like)"/>
    <property type="match status" value="1"/>
</dbReference>
<gene>
    <name evidence="2" type="ORF">GcLGCM259_0712</name>
</gene>
<evidence type="ECO:0000313" key="2">
    <source>
        <dbReference type="EMBL" id="QCY46472.1"/>
    </source>
</evidence>
<dbReference type="RefSeq" id="WP_138925803.1">
    <property type="nucleotide sequence ID" value="NZ_CP034412.1"/>
</dbReference>
<keyword evidence="3" id="KW-1185">Reference proteome</keyword>
<reference evidence="2 3" key="1">
    <citation type="submission" date="2018-12" db="EMBL/GenBank/DDBJ databases">
        <title>Complete Genome Sequence of Glutamicibacter creatinolyticus strain LGCM259,isolated from an abscess of a 12-year-old mare in Italy.</title>
        <authorList>
            <person name="Santos R.G."/>
            <person name="Silva A.L."/>
            <person name="Seyffert N."/>
            <person name="Castro T.L.P."/>
            <person name="Attili A.R."/>
            <person name="Rifici C."/>
            <person name="Mazzullo G."/>
            <person name="Brenig B."/>
            <person name="Venanzi F."/>
            <person name="Azevedo V."/>
        </authorList>
    </citation>
    <scope>NUCLEOTIDE SEQUENCE [LARGE SCALE GENOMIC DNA]</scope>
    <source>
        <strain evidence="2 3">LGCM 259</strain>
    </source>
</reference>
<dbReference type="EMBL" id="CP034412">
    <property type="protein sequence ID" value="QCY46472.1"/>
    <property type="molecule type" value="Genomic_DNA"/>
</dbReference>
<evidence type="ECO:0000313" key="3">
    <source>
        <dbReference type="Proteomes" id="UP000307000"/>
    </source>
</evidence>
<dbReference type="Pfam" id="PF01636">
    <property type="entry name" value="APH"/>
    <property type="match status" value="1"/>
</dbReference>
<dbReference type="Gene3D" id="3.30.200.20">
    <property type="entry name" value="Phosphorylase Kinase, domain 1"/>
    <property type="match status" value="1"/>
</dbReference>
<feature type="domain" description="Aminoglycoside phosphotransferase" evidence="1">
    <location>
        <begin position="29"/>
        <end position="220"/>
    </location>
</feature>